<evidence type="ECO:0000313" key="7">
    <source>
        <dbReference type="EMBL" id="GMT05632.1"/>
    </source>
</evidence>
<dbReference type="PANTHER" id="PTHR46040">
    <property type="entry name" value="HIGH MOBILITY GROUP PROTEIN 2"/>
    <property type="match status" value="1"/>
</dbReference>
<feature type="domain" description="HMG box" evidence="6">
    <location>
        <begin position="47"/>
        <end position="115"/>
    </location>
</feature>
<accession>A0AAV5UFH8</accession>
<dbReference type="InterPro" id="IPR036910">
    <property type="entry name" value="HMG_box_dom_sf"/>
</dbReference>
<dbReference type="SMART" id="SM00398">
    <property type="entry name" value="HMG"/>
    <property type="match status" value="1"/>
</dbReference>
<evidence type="ECO:0000256" key="3">
    <source>
        <dbReference type="PROSITE-ProRule" id="PRU00267"/>
    </source>
</evidence>
<dbReference type="GO" id="GO:0005634">
    <property type="term" value="C:nucleus"/>
    <property type="evidence" value="ECO:0007669"/>
    <property type="project" value="UniProtKB-UniRule"/>
</dbReference>
<organism evidence="7 8">
    <name type="scientific">Pristionchus entomophagus</name>
    <dbReference type="NCBI Taxonomy" id="358040"/>
    <lineage>
        <taxon>Eukaryota</taxon>
        <taxon>Metazoa</taxon>
        <taxon>Ecdysozoa</taxon>
        <taxon>Nematoda</taxon>
        <taxon>Chromadorea</taxon>
        <taxon>Rhabditida</taxon>
        <taxon>Rhabditina</taxon>
        <taxon>Diplogasteromorpha</taxon>
        <taxon>Diplogasteroidea</taxon>
        <taxon>Neodiplogasteridae</taxon>
        <taxon>Pristionchus</taxon>
    </lineage>
</organism>
<evidence type="ECO:0000259" key="6">
    <source>
        <dbReference type="PROSITE" id="PS50118"/>
    </source>
</evidence>
<reference evidence="7" key="1">
    <citation type="submission" date="2023-10" db="EMBL/GenBank/DDBJ databases">
        <title>Genome assembly of Pristionchus species.</title>
        <authorList>
            <person name="Yoshida K."/>
            <person name="Sommer R.J."/>
        </authorList>
    </citation>
    <scope>NUCLEOTIDE SEQUENCE</scope>
    <source>
        <strain evidence="7">RS0144</strain>
    </source>
</reference>
<dbReference type="Pfam" id="PF00505">
    <property type="entry name" value="HMG_box"/>
    <property type="match status" value="1"/>
</dbReference>
<dbReference type="AlphaFoldDB" id="A0AAV5UFH8"/>
<evidence type="ECO:0000256" key="4">
    <source>
        <dbReference type="SAM" id="Coils"/>
    </source>
</evidence>
<keyword evidence="4" id="KW-0175">Coiled coil</keyword>
<feature type="coiled-coil region" evidence="4">
    <location>
        <begin position="183"/>
        <end position="238"/>
    </location>
</feature>
<proteinExistence type="predicted"/>
<keyword evidence="2 3" id="KW-0539">Nucleus</keyword>
<feature type="region of interest" description="Disordered" evidence="5">
    <location>
        <begin position="1"/>
        <end position="52"/>
    </location>
</feature>
<dbReference type="PANTHER" id="PTHR46040:SF3">
    <property type="entry name" value="HIGH MOBILITY GROUP PROTEIN 2"/>
    <property type="match status" value="1"/>
</dbReference>
<dbReference type="EMBL" id="BTSX01000006">
    <property type="protein sequence ID" value="GMT05632.1"/>
    <property type="molecule type" value="Genomic_DNA"/>
</dbReference>
<sequence>MDESMDDSIRKEDTSSLSILQGSSGGPRRRYHRKDAKKKKLEDPNAPRRPRSAYVHFLSAQRAKYGSAKGGVNQREINEMLAAEWRALNETDREQFFNKSNLEKEQYATLMEEYIKTNEYKDFNAKLKSEKLRKKRGESSDEEDPKPSSSKHKKHGKHHKKEKDLDCRPREQGIFSEEFVQYNRDQEQSLRNLRRQIGQTEDEVDSLKRNSHSLEVNSEHLRELIKKDRMEADRLEDTVSSWLDIVKECLEEDELENEEVEFSRLIRFFGSNIYQKAYLEDILENSEDNKEIVDKLSKALAHTAFVAHQ</sequence>
<gene>
    <name evidence="7" type="ORF">PENTCL1PPCAC_27806</name>
</gene>
<evidence type="ECO:0000313" key="8">
    <source>
        <dbReference type="Proteomes" id="UP001432027"/>
    </source>
</evidence>
<dbReference type="GO" id="GO:0010468">
    <property type="term" value="P:regulation of gene expression"/>
    <property type="evidence" value="ECO:0007669"/>
    <property type="project" value="TreeGrafter"/>
</dbReference>
<dbReference type="GO" id="GO:0003677">
    <property type="term" value="F:DNA binding"/>
    <property type="evidence" value="ECO:0007669"/>
    <property type="project" value="UniProtKB-UniRule"/>
</dbReference>
<feature type="region of interest" description="Disordered" evidence="5">
    <location>
        <begin position="127"/>
        <end position="168"/>
    </location>
</feature>
<protein>
    <recommendedName>
        <fullName evidence="6">HMG box domain-containing protein</fullName>
    </recommendedName>
</protein>
<feature type="compositionally biased region" description="Basic residues" evidence="5">
    <location>
        <begin position="149"/>
        <end position="161"/>
    </location>
</feature>
<dbReference type="Gene3D" id="1.10.30.10">
    <property type="entry name" value="High mobility group box domain"/>
    <property type="match status" value="1"/>
</dbReference>
<dbReference type="Proteomes" id="UP001432027">
    <property type="component" value="Unassembled WGS sequence"/>
</dbReference>
<feature type="compositionally biased region" description="Basic residues" evidence="5">
    <location>
        <begin position="27"/>
        <end position="39"/>
    </location>
</feature>
<dbReference type="SUPFAM" id="SSF47095">
    <property type="entry name" value="HMG-box"/>
    <property type="match status" value="1"/>
</dbReference>
<dbReference type="InterPro" id="IPR051965">
    <property type="entry name" value="ChromReg_NeuronalGeneExpr"/>
</dbReference>
<evidence type="ECO:0000256" key="5">
    <source>
        <dbReference type="SAM" id="MobiDB-lite"/>
    </source>
</evidence>
<keyword evidence="1 3" id="KW-0238">DNA-binding</keyword>
<keyword evidence="8" id="KW-1185">Reference proteome</keyword>
<comment type="caution">
    <text evidence="7">The sequence shown here is derived from an EMBL/GenBank/DDBJ whole genome shotgun (WGS) entry which is preliminary data.</text>
</comment>
<dbReference type="InterPro" id="IPR009071">
    <property type="entry name" value="HMG_box_dom"/>
</dbReference>
<feature type="DNA-binding region" description="HMG box" evidence="3">
    <location>
        <begin position="47"/>
        <end position="115"/>
    </location>
</feature>
<dbReference type="PROSITE" id="PS50118">
    <property type="entry name" value="HMG_BOX_2"/>
    <property type="match status" value="1"/>
</dbReference>
<evidence type="ECO:0000256" key="1">
    <source>
        <dbReference type="ARBA" id="ARBA00023125"/>
    </source>
</evidence>
<evidence type="ECO:0000256" key="2">
    <source>
        <dbReference type="ARBA" id="ARBA00023242"/>
    </source>
</evidence>
<name>A0AAV5UFH8_9BILA</name>